<reference evidence="2 3" key="1">
    <citation type="submission" date="2018-05" db="EMBL/GenBank/DDBJ databases">
        <title>Antimicrobial susceptibility testing and genomic analysis of Arcobacter skirrowii strains and one Arcobacter butzleri isolated from German poultry farms.</title>
        <authorList>
            <person name="Haenel I."/>
            <person name="Hotzel H."/>
            <person name="Tomaso H."/>
            <person name="Busch A."/>
        </authorList>
    </citation>
    <scope>NUCLEOTIDE SEQUENCE [LARGE SCALE GENOMIC DNA]</scope>
    <source>
        <strain evidence="3">v</strain>
    </source>
</reference>
<dbReference type="Pfam" id="PF02521">
    <property type="entry name" value="HP_OMP_2"/>
    <property type="match status" value="1"/>
</dbReference>
<dbReference type="SUPFAM" id="SSF56935">
    <property type="entry name" value="Porins"/>
    <property type="match status" value="1"/>
</dbReference>
<dbReference type="AlphaFoldDB" id="A0A2U2BYB4"/>
<evidence type="ECO:0000313" key="2">
    <source>
        <dbReference type="EMBL" id="PWE19511.1"/>
    </source>
</evidence>
<dbReference type="Proteomes" id="UP000245014">
    <property type="component" value="Unassembled WGS sequence"/>
</dbReference>
<comment type="caution">
    <text evidence="2">The sequence shown here is derived from an EMBL/GenBank/DDBJ whole genome shotgun (WGS) entry which is preliminary data.</text>
</comment>
<protein>
    <recommendedName>
        <fullName evidence="4">Porin</fullName>
    </recommendedName>
</protein>
<evidence type="ECO:0000313" key="3">
    <source>
        <dbReference type="Proteomes" id="UP000245014"/>
    </source>
</evidence>
<proteinExistence type="predicted"/>
<accession>A0A2U2BYB4</accession>
<sequence length="384" mass="42894">MKKIAMSLGAATLLTTTLSANSVSDAITNGLFEGSVALYAQTQQNKGAIKDNSFGNAHLKLKYNTDNFYNFSLGLEGKGNLKIAEKYSKDWENGADPGSDGYKNNGLLTQAYLKYELEQGFIFKAGRYESELAWLTDYQQGAIVEIDAIPAVLFTLAYSEKTATSDIDESSHFDRPLEGYTKKGVYAIEIKDEAIEAFVFNPYYYQIPDAVKFYGLKVAYEHEFGGANLEYARSNLTSKYRSFSGNDNGYIAHAEVFGKADIFKLTGGAIVTSDKGGADIMTTYGDTISPFKDGNQNYSKDARTIYASLNANIEERFDFTALYGYTRYDDQVSGMDERELNLIFEYNFSEELALGLAYVKVKADSQNREYNGYDKYLASIEYKF</sequence>
<dbReference type="Gene3D" id="2.40.160.10">
    <property type="entry name" value="Porin"/>
    <property type="match status" value="1"/>
</dbReference>
<dbReference type="EMBL" id="QEYI01000013">
    <property type="protein sequence ID" value="PWE19511.1"/>
    <property type="molecule type" value="Genomic_DNA"/>
</dbReference>
<keyword evidence="1" id="KW-0732">Signal</keyword>
<feature type="signal peptide" evidence="1">
    <location>
        <begin position="1"/>
        <end position="22"/>
    </location>
</feature>
<dbReference type="InterPro" id="IPR023614">
    <property type="entry name" value="Porin_dom_sf"/>
</dbReference>
<organism evidence="2 3">
    <name type="scientific">Aliarcobacter skirrowii</name>
    <dbReference type="NCBI Taxonomy" id="28200"/>
    <lineage>
        <taxon>Bacteria</taxon>
        <taxon>Pseudomonadati</taxon>
        <taxon>Campylobacterota</taxon>
        <taxon>Epsilonproteobacteria</taxon>
        <taxon>Campylobacterales</taxon>
        <taxon>Arcobacteraceae</taxon>
        <taxon>Aliarcobacter</taxon>
    </lineage>
</organism>
<evidence type="ECO:0008006" key="4">
    <source>
        <dbReference type="Google" id="ProtNLM"/>
    </source>
</evidence>
<dbReference type="NCBIfam" id="NF033922">
    <property type="entry name" value="opr_porin_1"/>
    <property type="match status" value="1"/>
</dbReference>
<feature type="chain" id="PRO_5015483127" description="Porin" evidence="1">
    <location>
        <begin position="23"/>
        <end position="384"/>
    </location>
</feature>
<dbReference type="NCBIfam" id="NF033923">
    <property type="entry name" value="opr_proin_2"/>
    <property type="match status" value="1"/>
</dbReference>
<evidence type="ECO:0000256" key="1">
    <source>
        <dbReference type="SAM" id="SignalP"/>
    </source>
</evidence>
<dbReference type="RefSeq" id="WP_109158808.1">
    <property type="nucleotide sequence ID" value="NZ_QEYI01000013.1"/>
</dbReference>
<dbReference type="InterPro" id="IPR003678">
    <property type="entry name" value="Put_OMP"/>
</dbReference>
<name>A0A2U2BYB4_9BACT</name>
<gene>
    <name evidence="2" type="ORF">DF188_09775</name>
</gene>